<dbReference type="AlphaFoldDB" id="A0A841GY74"/>
<dbReference type="InterPro" id="IPR038492">
    <property type="entry name" value="GBBH-like_N_sf"/>
</dbReference>
<evidence type="ECO:0000256" key="1">
    <source>
        <dbReference type="ARBA" id="ARBA00022723"/>
    </source>
</evidence>
<comment type="caution">
    <text evidence="5">The sequence shown here is derived from an EMBL/GenBank/DDBJ whole genome shotgun (WGS) entry which is preliminary data.</text>
</comment>
<dbReference type="Gene3D" id="3.30.2020.30">
    <property type="match status" value="1"/>
</dbReference>
<sequence length="103" mass="11583">MRTDENTPVEVGPTEDGSELRIRWKDGGVSDYPPRYLRLCCPCAGCVEEMTGRPLLNPAAVPMDVHPNSVEYVGDYALRFEWSDGHNTGIYPFDYLRDISLST</sequence>
<protein>
    <submittedName>
        <fullName evidence="5">DUF971 family protein</fullName>
    </submittedName>
</protein>
<keyword evidence="2" id="KW-0408">Iron</keyword>
<gene>
    <name evidence="5" type="ORF">HNQ61_002331</name>
</gene>
<feature type="domain" description="Gamma-butyrobetaine hydroxylase-like N-terminal" evidence="4">
    <location>
        <begin position="15"/>
        <end position="97"/>
    </location>
</feature>
<feature type="region of interest" description="Disordered" evidence="3">
    <location>
        <begin position="1"/>
        <end position="22"/>
    </location>
</feature>
<dbReference type="RefSeq" id="WP_170034595.1">
    <property type="nucleotide sequence ID" value="NZ_JABDTL010000001.1"/>
</dbReference>
<keyword evidence="6" id="KW-1185">Reference proteome</keyword>
<name>A0A841GY74_9BACT</name>
<dbReference type="PANTHER" id="PTHR35303">
    <property type="entry name" value="OS02G0197800 PROTEIN"/>
    <property type="match status" value="1"/>
</dbReference>
<keyword evidence="1" id="KW-0479">Metal-binding</keyword>
<evidence type="ECO:0000259" key="4">
    <source>
        <dbReference type="Pfam" id="PF06155"/>
    </source>
</evidence>
<proteinExistence type="predicted"/>
<dbReference type="InterPro" id="IPR010376">
    <property type="entry name" value="GBBH-like_N"/>
</dbReference>
<reference evidence="5 6" key="1">
    <citation type="submission" date="2020-08" db="EMBL/GenBank/DDBJ databases">
        <title>Genomic Encyclopedia of Type Strains, Phase IV (KMG-IV): sequencing the most valuable type-strain genomes for metagenomic binning, comparative biology and taxonomic classification.</title>
        <authorList>
            <person name="Goeker M."/>
        </authorList>
    </citation>
    <scope>NUCLEOTIDE SEQUENCE [LARGE SCALE GENOMIC DNA]</scope>
    <source>
        <strain evidence="5 6">DSM 29007</strain>
    </source>
</reference>
<accession>A0A841GY74</accession>
<organism evidence="5 6">
    <name type="scientific">Longimicrobium terrae</name>
    <dbReference type="NCBI Taxonomy" id="1639882"/>
    <lineage>
        <taxon>Bacteria</taxon>
        <taxon>Pseudomonadati</taxon>
        <taxon>Gemmatimonadota</taxon>
        <taxon>Longimicrobiia</taxon>
        <taxon>Longimicrobiales</taxon>
        <taxon>Longimicrobiaceae</taxon>
        <taxon>Longimicrobium</taxon>
    </lineage>
</organism>
<evidence type="ECO:0000256" key="2">
    <source>
        <dbReference type="ARBA" id="ARBA00023004"/>
    </source>
</evidence>
<dbReference type="Proteomes" id="UP000582837">
    <property type="component" value="Unassembled WGS sequence"/>
</dbReference>
<dbReference type="Pfam" id="PF06155">
    <property type="entry name" value="GBBH-like_N"/>
    <property type="match status" value="1"/>
</dbReference>
<evidence type="ECO:0000313" key="6">
    <source>
        <dbReference type="Proteomes" id="UP000582837"/>
    </source>
</evidence>
<dbReference type="EMBL" id="JACHIA010000005">
    <property type="protein sequence ID" value="MBB6070710.1"/>
    <property type="molecule type" value="Genomic_DNA"/>
</dbReference>
<evidence type="ECO:0000256" key="3">
    <source>
        <dbReference type="SAM" id="MobiDB-lite"/>
    </source>
</evidence>
<evidence type="ECO:0000313" key="5">
    <source>
        <dbReference type="EMBL" id="MBB6070710.1"/>
    </source>
</evidence>
<dbReference type="GO" id="GO:0046872">
    <property type="term" value="F:metal ion binding"/>
    <property type="evidence" value="ECO:0007669"/>
    <property type="project" value="UniProtKB-KW"/>
</dbReference>